<dbReference type="PANTHER" id="PTHR47381:SF3">
    <property type="entry name" value="ALPHA_BETA-HYDROLASES SUPERFAMILY PROTEIN"/>
    <property type="match status" value="1"/>
</dbReference>
<dbReference type="Gene3D" id="3.40.50.1820">
    <property type="entry name" value="alpha/beta hydrolase"/>
    <property type="match status" value="1"/>
</dbReference>
<organism evidence="1 2">
    <name type="scientific">Myxozyma melibiosi</name>
    <dbReference type="NCBI Taxonomy" id="54550"/>
    <lineage>
        <taxon>Eukaryota</taxon>
        <taxon>Fungi</taxon>
        <taxon>Dikarya</taxon>
        <taxon>Ascomycota</taxon>
        <taxon>Saccharomycotina</taxon>
        <taxon>Lipomycetes</taxon>
        <taxon>Lipomycetales</taxon>
        <taxon>Lipomycetaceae</taxon>
        <taxon>Myxozyma</taxon>
    </lineage>
</organism>
<feature type="non-terminal residue" evidence="1">
    <location>
        <position position="286"/>
    </location>
</feature>
<dbReference type="EMBL" id="JBBJBU010000018">
    <property type="protein sequence ID" value="KAK7202429.1"/>
    <property type="molecule type" value="Genomic_DNA"/>
</dbReference>
<keyword evidence="1" id="KW-0378">Hydrolase</keyword>
<dbReference type="GeneID" id="90039351"/>
<dbReference type="Proteomes" id="UP001498771">
    <property type="component" value="Unassembled WGS sequence"/>
</dbReference>
<dbReference type="GO" id="GO:0016787">
    <property type="term" value="F:hydrolase activity"/>
    <property type="evidence" value="ECO:0007669"/>
    <property type="project" value="UniProtKB-KW"/>
</dbReference>
<dbReference type="RefSeq" id="XP_064765462.1">
    <property type="nucleotide sequence ID" value="XM_064913839.1"/>
</dbReference>
<dbReference type="InterPro" id="IPR029058">
    <property type="entry name" value="AB_hydrolase_fold"/>
</dbReference>
<sequence length="286" mass="32158">MVAPELLHQRFVLPDATPRASETTINIAGILVYLYGVNELTAAQRSNVTVLFACHGRTRSHVDSANLAHQLIHNLAQKGHTKGFVVATMDNRNHGTRAIDSRSIEVWKNGNPTHAQDMLSMVDGIGMDVRTIIKYLESYTVGNFVPKDFIMSGVSLSGHVTWNLLAQEPKINVAIPIVGTTSLTNLLIDRLGGYKSVAEVPDCPEWPKSLEKLYLERDELLTSIKGKRILILHGEQDTIVPDKFSKEWIEKYGPNNDIAYYHQEDTGHFVSFYYMDLMTDFLYPEL</sequence>
<evidence type="ECO:0000313" key="2">
    <source>
        <dbReference type="Proteomes" id="UP001498771"/>
    </source>
</evidence>
<protein>
    <submittedName>
        <fullName evidence="1">Alpha/Beta hydrolase protein</fullName>
    </submittedName>
</protein>
<proteinExistence type="predicted"/>
<evidence type="ECO:0000313" key="1">
    <source>
        <dbReference type="EMBL" id="KAK7202429.1"/>
    </source>
</evidence>
<name>A0ABR1EXU5_9ASCO</name>
<keyword evidence="2" id="KW-1185">Reference proteome</keyword>
<comment type="caution">
    <text evidence="1">The sequence shown here is derived from an EMBL/GenBank/DDBJ whole genome shotgun (WGS) entry which is preliminary data.</text>
</comment>
<dbReference type="SUPFAM" id="SSF53474">
    <property type="entry name" value="alpha/beta-Hydrolases"/>
    <property type="match status" value="1"/>
</dbReference>
<dbReference type="PANTHER" id="PTHR47381">
    <property type="entry name" value="ALPHA/BETA-HYDROLASES SUPERFAMILY PROTEIN"/>
    <property type="match status" value="1"/>
</dbReference>
<accession>A0ABR1EXU5</accession>
<reference evidence="1 2" key="1">
    <citation type="submission" date="2024-03" db="EMBL/GenBank/DDBJ databases">
        <title>Genome-scale model development and genomic sequencing of the oleaginous clade Lipomyces.</title>
        <authorList>
            <consortium name="Lawrence Berkeley National Laboratory"/>
            <person name="Czajka J.J."/>
            <person name="Han Y."/>
            <person name="Kim J."/>
            <person name="Mondo S.J."/>
            <person name="Hofstad B.A."/>
            <person name="Robles A."/>
            <person name="Haridas S."/>
            <person name="Riley R."/>
            <person name="LaButti K."/>
            <person name="Pangilinan J."/>
            <person name="Andreopoulos W."/>
            <person name="Lipzen A."/>
            <person name="Yan J."/>
            <person name="Wang M."/>
            <person name="Ng V."/>
            <person name="Grigoriev I.V."/>
            <person name="Spatafora J.W."/>
            <person name="Magnuson J.K."/>
            <person name="Baker S.E."/>
            <person name="Pomraning K.R."/>
        </authorList>
    </citation>
    <scope>NUCLEOTIDE SEQUENCE [LARGE SCALE GENOMIC DNA]</scope>
    <source>
        <strain evidence="1 2">Phaff 52-87</strain>
    </source>
</reference>
<gene>
    <name evidence="1" type="ORF">BZA70DRAFT_286156</name>
</gene>